<dbReference type="EMBL" id="LNSV01000021">
    <property type="protein sequence ID" value="KUH38784.1"/>
    <property type="molecule type" value="Genomic_DNA"/>
</dbReference>
<evidence type="ECO:0000313" key="1">
    <source>
        <dbReference type="EMBL" id="KUH38784.1"/>
    </source>
</evidence>
<dbReference type="OrthoDB" id="4329176at2"/>
<dbReference type="AlphaFoldDB" id="A0A100Y6W2"/>
<name>A0A100Y6W2_9ACTN</name>
<comment type="caution">
    <text evidence="1">The sequence shown here is derived from an EMBL/GenBank/DDBJ whole genome shotgun (WGS) entry which is preliminary data.</text>
</comment>
<dbReference type="Proteomes" id="UP000054011">
    <property type="component" value="Unassembled WGS sequence"/>
</dbReference>
<accession>A0A100Y6W2</accession>
<protein>
    <submittedName>
        <fullName evidence="1">Uncharacterized protein</fullName>
    </submittedName>
</protein>
<proteinExistence type="predicted"/>
<keyword evidence="2" id="KW-1185">Reference proteome</keyword>
<dbReference type="STRING" id="936756.ATE80_10955"/>
<reference evidence="1 2" key="1">
    <citation type="submission" date="2015-11" db="EMBL/GenBank/DDBJ databases">
        <title>Genome-wide analysis reveals the secondary metabolome in Streptomyces kanasensis ZX01.</title>
        <authorList>
            <person name="Zhang G."/>
            <person name="Han L."/>
            <person name="Feng J."/>
            <person name="Zhang X."/>
        </authorList>
    </citation>
    <scope>NUCLEOTIDE SEQUENCE [LARGE SCALE GENOMIC DNA]</scope>
    <source>
        <strain evidence="1 2">ZX01</strain>
    </source>
</reference>
<sequence>MDVHPWELRLGDVVPFSDHVGRPVIDIRAVSLGQRARCLTFADLPPVTVHGRIRVYRRCELRAA</sequence>
<dbReference type="RefSeq" id="WP_058941982.1">
    <property type="nucleotide sequence ID" value="NZ_LNSV01000021.1"/>
</dbReference>
<gene>
    <name evidence="1" type="ORF">ATE80_10955</name>
</gene>
<evidence type="ECO:0000313" key="2">
    <source>
        <dbReference type="Proteomes" id="UP000054011"/>
    </source>
</evidence>
<organism evidence="1 2">
    <name type="scientific">Streptomyces kanasensis</name>
    <dbReference type="NCBI Taxonomy" id="936756"/>
    <lineage>
        <taxon>Bacteria</taxon>
        <taxon>Bacillati</taxon>
        <taxon>Actinomycetota</taxon>
        <taxon>Actinomycetes</taxon>
        <taxon>Kitasatosporales</taxon>
        <taxon>Streptomycetaceae</taxon>
        <taxon>Streptomyces</taxon>
    </lineage>
</organism>